<feature type="region of interest" description="Disordered" evidence="1">
    <location>
        <begin position="98"/>
        <end position="130"/>
    </location>
</feature>
<proteinExistence type="predicted"/>
<dbReference type="EMBL" id="KZ559558">
    <property type="protein sequence ID" value="PLN79588.1"/>
    <property type="molecule type" value="Genomic_DNA"/>
</dbReference>
<organism evidence="2 3">
    <name type="scientific">Aspergillus taichungensis</name>
    <dbReference type="NCBI Taxonomy" id="482145"/>
    <lineage>
        <taxon>Eukaryota</taxon>
        <taxon>Fungi</taxon>
        <taxon>Dikarya</taxon>
        <taxon>Ascomycota</taxon>
        <taxon>Pezizomycotina</taxon>
        <taxon>Eurotiomycetes</taxon>
        <taxon>Eurotiomycetidae</taxon>
        <taxon>Eurotiales</taxon>
        <taxon>Aspergillaceae</taxon>
        <taxon>Aspergillus</taxon>
        <taxon>Aspergillus subgen. Circumdati</taxon>
    </lineage>
</organism>
<protein>
    <submittedName>
        <fullName evidence="2">Uncharacterized protein</fullName>
    </submittedName>
</protein>
<gene>
    <name evidence="2" type="ORF">BDW42DRAFT_124914</name>
</gene>
<evidence type="ECO:0000313" key="3">
    <source>
        <dbReference type="Proteomes" id="UP000235023"/>
    </source>
</evidence>
<sequence>MEGAVWGVFRRPTVSTVHTRRTAPYQRHRESSTVTGFIPQMRLGRLGSFPARLSDLNGPSVLRPCRQAGLIRDDFMMENPTDTSRSCANTTVENAIHPIRPEGPTQEGRNWTKVRKKKRKEEERGKKRKGARVVRVVGPMVGSRSLRFL</sequence>
<keyword evidence="3" id="KW-1185">Reference proteome</keyword>
<dbReference type="AlphaFoldDB" id="A0A2J5HQN4"/>
<dbReference type="Proteomes" id="UP000235023">
    <property type="component" value="Unassembled WGS sequence"/>
</dbReference>
<name>A0A2J5HQN4_9EURO</name>
<accession>A0A2J5HQN4</accession>
<reference evidence="3" key="1">
    <citation type="submission" date="2017-12" db="EMBL/GenBank/DDBJ databases">
        <authorList>
            <consortium name="DOE Joint Genome Institute"/>
            <person name="Mondo S.J."/>
            <person name="Kjaerbolling I."/>
            <person name="Vesth T.C."/>
            <person name="Frisvad J.C."/>
            <person name="Nybo J.L."/>
            <person name="Theobald S."/>
            <person name="Kuo A."/>
            <person name="Bowyer P."/>
            <person name="Matsuda Y."/>
            <person name="Lyhne E.K."/>
            <person name="Kogle M.E."/>
            <person name="Clum A."/>
            <person name="Lipzen A."/>
            <person name="Salamov A."/>
            <person name="Ngan C.Y."/>
            <person name="Daum C."/>
            <person name="Chiniquy J."/>
            <person name="Barry K."/>
            <person name="LaButti K."/>
            <person name="Haridas S."/>
            <person name="Simmons B.A."/>
            <person name="Magnuson J.K."/>
            <person name="Mortensen U.H."/>
            <person name="Larsen T.O."/>
            <person name="Grigoriev I.V."/>
            <person name="Baker S.E."/>
            <person name="Andersen M.R."/>
            <person name="Nordberg H.P."/>
            <person name="Cantor M.N."/>
            <person name="Hua S.X."/>
        </authorList>
    </citation>
    <scope>NUCLEOTIDE SEQUENCE [LARGE SCALE GENOMIC DNA]</scope>
    <source>
        <strain evidence="3">IBT 19404</strain>
    </source>
</reference>
<evidence type="ECO:0000256" key="1">
    <source>
        <dbReference type="SAM" id="MobiDB-lite"/>
    </source>
</evidence>
<evidence type="ECO:0000313" key="2">
    <source>
        <dbReference type="EMBL" id="PLN79588.1"/>
    </source>
</evidence>